<feature type="transmembrane region" description="Helical" evidence="6">
    <location>
        <begin position="138"/>
        <end position="159"/>
    </location>
</feature>
<name>A0A507R0L4_MONPU</name>
<dbReference type="Proteomes" id="UP000319663">
    <property type="component" value="Unassembled WGS sequence"/>
</dbReference>
<keyword evidence="5 6" id="KW-0472">Membrane</keyword>
<dbReference type="Pfam" id="PF04117">
    <property type="entry name" value="Mpv17_PMP22"/>
    <property type="match status" value="1"/>
</dbReference>
<sequence>MTVPPIAKATLQSALINAGSNVLAQAISAYKDEKPFDLDTKTVLQFTACAVVISPLTFLWLGNLESVFPGFTGEKVVSEKEKKLQPPKQKLNIQNTMAKIIIDQTIGSAWYTVLFIVTMGALQGQEYEVIQRQVQGDFWPIMIAGFKLWPFVSLLNFTVVPADKRLLVGNLFGVVWAVYLSLMSR</sequence>
<feature type="transmembrane region" description="Helical" evidence="6">
    <location>
        <begin position="166"/>
        <end position="184"/>
    </location>
</feature>
<comment type="caution">
    <text evidence="7">The sequence shown here is derived from an EMBL/GenBank/DDBJ whole genome shotgun (WGS) entry which is preliminary data.</text>
</comment>
<dbReference type="InterPro" id="IPR007248">
    <property type="entry name" value="Mpv17_PMP22"/>
</dbReference>
<feature type="transmembrane region" description="Helical" evidence="6">
    <location>
        <begin position="43"/>
        <end position="61"/>
    </location>
</feature>
<accession>A0A507R0L4</accession>
<evidence type="ECO:0000256" key="1">
    <source>
        <dbReference type="ARBA" id="ARBA00004141"/>
    </source>
</evidence>
<dbReference type="STRING" id="5098.A0A507R0L4"/>
<gene>
    <name evidence="7" type="ORF">MPDQ_001498</name>
</gene>
<keyword evidence="4 6" id="KW-1133">Transmembrane helix</keyword>
<protein>
    <recommendedName>
        <fullName evidence="9">Protein required for ethanol metabolism</fullName>
    </recommendedName>
</protein>
<evidence type="ECO:0000256" key="5">
    <source>
        <dbReference type="ARBA" id="ARBA00023136"/>
    </source>
</evidence>
<dbReference type="EMBL" id="VIFY01000014">
    <property type="protein sequence ID" value="TQB75897.1"/>
    <property type="molecule type" value="Genomic_DNA"/>
</dbReference>
<dbReference type="PANTHER" id="PTHR11266:SF80">
    <property type="entry name" value="PEROXISOMAL MEMBRANE PROTEIN 2"/>
    <property type="match status" value="1"/>
</dbReference>
<reference evidence="7 8" key="1">
    <citation type="submission" date="2019-06" db="EMBL/GenBank/DDBJ databases">
        <title>Wine fermentation using esterase from Monascus purpureus.</title>
        <authorList>
            <person name="Geng C."/>
            <person name="Zhang Y."/>
        </authorList>
    </citation>
    <scope>NUCLEOTIDE SEQUENCE [LARGE SCALE GENOMIC DNA]</scope>
    <source>
        <strain evidence="7">HQ1</strain>
    </source>
</reference>
<evidence type="ECO:0000313" key="7">
    <source>
        <dbReference type="EMBL" id="TQB75897.1"/>
    </source>
</evidence>
<comment type="subcellular location">
    <subcellularLocation>
        <location evidence="1">Membrane</location>
        <topology evidence="1">Multi-pass membrane protein</topology>
    </subcellularLocation>
</comment>
<organism evidence="7 8">
    <name type="scientific">Monascus purpureus</name>
    <name type="common">Red mold</name>
    <name type="synonym">Monascus anka</name>
    <dbReference type="NCBI Taxonomy" id="5098"/>
    <lineage>
        <taxon>Eukaryota</taxon>
        <taxon>Fungi</taxon>
        <taxon>Dikarya</taxon>
        <taxon>Ascomycota</taxon>
        <taxon>Pezizomycotina</taxon>
        <taxon>Eurotiomycetes</taxon>
        <taxon>Eurotiomycetidae</taxon>
        <taxon>Eurotiales</taxon>
        <taxon>Aspergillaceae</taxon>
        <taxon>Monascus</taxon>
    </lineage>
</organism>
<evidence type="ECO:0008006" key="9">
    <source>
        <dbReference type="Google" id="ProtNLM"/>
    </source>
</evidence>
<dbReference type="GO" id="GO:0005778">
    <property type="term" value="C:peroxisomal membrane"/>
    <property type="evidence" value="ECO:0007669"/>
    <property type="project" value="TreeGrafter"/>
</dbReference>
<dbReference type="OrthoDB" id="10267969at2759"/>
<evidence type="ECO:0000256" key="2">
    <source>
        <dbReference type="ARBA" id="ARBA00006824"/>
    </source>
</evidence>
<keyword evidence="8" id="KW-1185">Reference proteome</keyword>
<evidence type="ECO:0000313" key="8">
    <source>
        <dbReference type="Proteomes" id="UP000319663"/>
    </source>
</evidence>
<dbReference type="AlphaFoldDB" id="A0A507R0L4"/>
<dbReference type="PANTHER" id="PTHR11266">
    <property type="entry name" value="PEROXISOMAL MEMBRANE PROTEIN 2, PXMP2 MPV17"/>
    <property type="match status" value="1"/>
</dbReference>
<evidence type="ECO:0000256" key="6">
    <source>
        <dbReference type="RuleBase" id="RU363053"/>
    </source>
</evidence>
<proteinExistence type="inferred from homology"/>
<feature type="transmembrane region" description="Helical" evidence="6">
    <location>
        <begin position="100"/>
        <end position="118"/>
    </location>
</feature>
<keyword evidence="3 6" id="KW-0812">Transmembrane</keyword>
<comment type="similarity">
    <text evidence="2 6">Belongs to the peroxisomal membrane protein PXMP2/4 family.</text>
</comment>
<evidence type="ECO:0000256" key="3">
    <source>
        <dbReference type="ARBA" id="ARBA00022692"/>
    </source>
</evidence>
<evidence type="ECO:0000256" key="4">
    <source>
        <dbReference type="ARBA" id="ARBA00022989"/>
    </source>
</evidence>